<accession>A0A317TYH2</accession>
<keyword evidence="4" id="KW-1185">Reference proteome</keyword>
<protein>
    <submittedName>
        <fullName evidence="1">Uncharacterized protein</fullName>
    </submittedName>
</protein>
<evidence type="ECO:0000313" key="1">
    <source>
        <dbReference type="EMBL" id="PWY53895.1"/>
    </source>
</evidence>
<proteinExistence type="predicted"/>
<evidence type="ECO:0000313" key="4">
    <source>
        <dbReference type="Proteomes" id="UP000287374"/>
    </source>
</evidence>
<dbReference type="Proteomes" id="UP000287374">
    <property type="component" value="Unassembled WGS sequence"/>
</dbReference>
<dbReference type="OrthoDB" id="3479at2"/>
<dbReference type="AlphaFoldDB" id="A0A317TYH2"/>
<dbReference type="EMBL" id="QHJG01000058">
    <property type="protein sequence ID" value="PWY53895.1"/>
    <property type="molecule type" value="Genomic_DNA"/>
</dbReference>
<evidence type="ECO:0000313" key="2">
    <source>
        <dbReference type="EMBL" id="RUR24177.1"/>
    </source>
</evidence>
<dbReference type="Proteomes" id="UP000247152">
    <property type="component" value="Unassembled WGS sequence"/>
</dbReference>
<gene>
    <name evidence="1" type="ORF">DGG96_19935</name>
    <name evidence="2" type="ORF">ELY20_06270</name>
</gene>
<reference evidence="1 3" key="1">
    <citation type="submission" date="2018-05" db="EMBL/GenBank/DDBJ databases">
        <title>Legionella qingyii sp.nov., whole genome shotgun sequence.</title>
        <authorList>
            <person name="Wu H."/>
            <person name="Zhu Q."/>
            <person name="Hu C."/>
        </authorList>
    </citation>
    <scope>NUCLEOTIDE SEQUENCE [LARGE SCALE GENOMIC DNA]</scope>
    <source>
        <strain evidence="1 3">HEB18</strain>
    </source>
</reference>
<reference evidence="2 4" key="2">
    <citation type="submission" date="2018-12" db="EMBL/GenBank/DDBJ databases">
        <title>Legionella sp,whole genome shotgun sequence.</title>
        <authorList>
            <person name="Wu H."/>
        </authorList>
    </citation>
    <scope>NUCLEOTIDE SEQUENCE [LARGE SCALE GENOMIC DNA]</scope>
    <source>
        <strain evidence="2">Km489</strain>
        <strain evidence="4">km489</strain>
    </source>
</reference>
<dbReference type="EMBL" id="RZGX01000006">
    <property type="protein sequence ID" value="RUR24177.1"/>
    <property type="molecule type" value="Genomic_DNA"/>
</dbReference>
<sequence>MSIRKETGLPVLAHANLMAAAFNAIDAKDKAEDISEFIQEIVYLIDSIKIDDIIRDINEDRLVAGFPEVHAQQHIEADLAERNQYFRSVIKDALNRLPSSTLIKVVALVVTNITQNGEKHAPVLIDELVDSYEIECLEFLQKEADNIQELIKIADESASAGEKVVEPIIDKLETVVRNWAQVAKPIQLSAISRGLEHELSNTLAYSIRNLAIDLFNEHEMSNQTKRITSLINELFYDPEILARVEQDVDKLQEIIEEQKNSDIRQTEFANEITYQAEIGVIFKELLSISPNGVKWKDNSYPLEAITRVRWGGVRHSINGIPTGTRYTIAFGDNDSETVVDLRRKEIYSTFIDKLWNAVGIRLCSDILATLELGKEIKLGAAVIRDEGISFIRYKLWGKNESISCLWHQVHTWSYDGKFYIGMKEDKKTYIGLSYINDPNIHILELVLQVAFKKPGIRLLSDTFKEN</sequence>
<comment type="caution">
    <text evidence="1">The sequence shown here is derived from an EMBL/GenBank/DDBJ whole genome shotgun (WGS) entry which is preliminary data.</text>
</comment>
<evidence type="ECO:0000313" key="3">
    <source>
        <dbReference type="Proteomes" id="UP000247152"/>
    </source>
</evidence>
<name>A0A317TYH2_9GAMM</name>
<organism evidence="1 3">
    <name type="scientific">Legionella qingyii</name>
    <dbReference type="NCBI Taxonomy" id="2184757"/>
    <lineage>
        <taxon>Bacteria</taxon>
        <taxon>Pseudomonadati</taxon>
        <taxon>Pseudomonadota</taxon>
        <taxon>Gammaproteobacteria</taxon>
        <taxon>Legionellales</taxon>
        <taxon>Legionellaceae</taxon>
        <taxon>Legionella</taxon>
    </lineage>
</organism>